<gene>
    <name evidence="6" type="ORF">SELMODRAFT_418427</name>
</gene>
<sequence>MAMPRFLLLILAILGLLHSSRADAPISFFDWVVSYETRAPLGVKQQVIVINGMFPGPVLNTTTNRINIVNVQNNLDEPFLLTWDGIQNRRNAWMDGVAATNCPIPAGQNFTYNITAKDQIGSFFYWPTTMFQRAAGGVGSVRVNPRAASGVRVPFAPPDGDIVVMIGDWYTRSHKELRASLDRGVLLGMPDGVLINGKGAYNRTTDYETIPVRRDHVYRFRVTNVGVSTTLNFRIQGHQLNLVETEGSYTVQQPYDSIDIFVGQSYSFLLNCTANASDYYIVASPRFVGNETEWANITGVGVLHYLDSKALVNGPLPEGPSIYDGGWSVNQARQLRRNLTTGAARPNPQGSFHYGQINVTQTFVLTSTAVSIAGKRRFAVNGFSFEVPSTPLLLADEYNITGLYKLNSFPEKAGSVVPGLQTSVVNATYAGFLEIVFQNPDNNSVQSWHVDGYAAFVVGYGPGQWTENDRGQYNKWDAVSRSTVQVFPGSWTAIQISLDNVGLWNIRSEDLVRHYLGQEIYMFVNDPSDNIKNTAFPKPDNVLYCGRLANLAPLSSRHRKSSGTQAAKLSLTTLLTLASAALLSLLWL</sequence>
<dbReference type="EMBL" id="GL377603">
    <property type="protein sequence ID" value="EFJ20088.1"/>
    <property type="molecule type" value="Genomic_DNA"/>
</dbReference>
<evidence type="ECO:0000313" key="6">
    <source>
        <dbReference type="EMBL" id="EFJ20088.1"/>
    </source>
</evidence>
<dbReference type="InterPro" id="IPR045087">
    <property type="entry name" value="Cu-oxidase_fam"/>
</dbReference>
<dbReference type="Pfam" id="PF07731">
    <property type="entry name" value="Cu-oxidase_2"/>
    <property type="match status" value="1"/>
</dbReference>
<feature type="domain" description="Plastocyanin-like" evidence="3">
    <location>
        <begin position="161"/>
        <end position="305"/>
    </location>
</feature>
<dbReference type="InterPro" id="IPR011706">
    <property type="entry name" value="Cu-oxidase_C"/>
</dbReference>
<feature type="chain" id="PRO_5003122426" description="Monocopper oxidase-like protein SKU5" evidence="2">
    <location>
        <begin position="23"/>
        <end position="588"/>
    </location>
</feature>
<organism evidence="7">
    <name type="scientific">Selaginella moellendorffii</name>
    <name type="common">Spikemoss</name>
    <dbReference type="NCBI Taxonomy" id="88036"/>
    <lineage>
        <taxon>Eukaryota</taxon>
        <taxon>Viridiplantae</taxon>
        <taxon>Streptophyta</taxon>
        <taxon>Embryophyta</taxon>
        <taxon>Tracheophyta</taxon>
        <taxon>Lycopodiopsida</taxon>
        <taxon>Selaginellales</taxon>
        <taxon>Selaginellaceae</taxon>
        <taxon>Selaginella</taxon>
    </lineage>
</organism>
<dbReference type="OMA" id="KNHTHLR"/>
<evidence type="ECO:0000259" key="3">
    <source>
        <dbReference type="Pfam" id="PF00394"/>
    </source>
</evidence>
<dbReference type="FunCoup" id="D8S5N7">
    <property type="interactions" value="931"/>
</dbReference>
<dbReference type="InterPro" id="IPR001117">
    <property type="entry name" value="Cu-oxidase_2nd"/>
</dbReference>
<comment type="similarity">
    <text evidence="1">Belongs to the multicopper oxidase family.</text>
</comment>
<feature type="domain" description="Plastocyanin-like" evidence="5">
    <location>
        <begin position="33"/>
        <end position="147"/>
    </location>
</feature>
<dbReference type="Gramene" id="EFJ20088">
    <property type="protein sequence ID" value="EFJ20088"/>
    <property type="gene ID" value="SELMODRAFT_418427"/>
</dbReference>
<dbReference type="eggNOG" id="KOG1263">
    <property type="taxonomic scope" value="Eukaryota"/>
</dbReference>
<dbReference type="Proteomes" id="UP000001514">
    <property type="component" value="Unassembled WGS sequence"/>
</dbReference>
<dbReference type="KEGG" id="smo:SELMODRAFT_418427"/>
<evidence type="ECO:0008006" key="8">
    <source>
        <dbReference type="Google" id="ProtNLM"/>
    </source>
</evidence>
<keyword evidence="2" id="KW-0732">Signal</keyword>
<evidence type="ECO:0000259" key="4">
    <source>
        <dbReference type="Pfam" id="PF07731"/>
    </source>
</evidence>
<dbReference type="FunFam" id="2.60.40.420:FF:000012">
    <property type="entry name" value="Monocopper oxidase-like protein"/>
    <property type="match status" value="1"/>
</dbReference>
<name>D8S5N7_SELML</name>
<dbReference type="HOGENOM" id="CLU_022744_2_0_1"/>
<dbReference type="SUPFAM" id="SSF49503">
    <property type="entry name" value="Cupredoxins"/>
    <property type="match status" value="3"/>
</dbReference>
<accession>D8S5N7</accession>
<proteinExistence type="inferred from homology"/>
<dbReference type="InterPro" id="IPR011707">
    <property type="entry name" value="Cu-oxidase-like_N"/>
</dbReference>
<evidence type="ECO:0000256" key="2">
    <source>
        <dbReference type="SAM" id="SignalP"/>
    </source>
</evidence>
<dbReference type="STRING" id="88036.D8S5N7"/>
<dbReference type="AlphaFoldDB" id="D8S5N7"/>
<dbReference type="InParanoid" id="D8S5N7"/>
<dbReference type="PANTHER" id="PTHR11709:SF58">
    <property type="entry name" value="SKU5 SIMILAR 3"/>
    <property type="match status" value="1"/>
</dbReference>
<evidence type="ECO:0000313" key="7">
    <source>
        <dbReference type="Proteomes" id="UP000001514"/>
    </source>
</evidence>
<dbReference type="Pfam" id="PF07732">
    <property type="entry name" value="Cu-oxidase_3"/>
    <property type="match status" value="1"/>
</dbReference>
<protein>
    <recommendedName>
        <fullName evidence="8">Monocopper oxidase-like protein SKU5</fullName>
    </recommendedName>
</protein>
<keyword evidence="7" id="KW-1185">Reference proteome</keyword>
<evidence type="ECO:0000259" key="5">
    <source>
        <dbReference type="Pfam" id="PF07732"/>
    </source>
</evidence>
<dbReference type="CDD" id="cd13846">
    <property type="entry name" value="CuRO_1_AAO_like_1"/>
    <property type="match status" value="1"/>
</dbReference>
<reference evidence="6 7" key="1">
    <citation type="journal article" date="2011" name="Science">
        <title>The Selaginella genome identifies genetic changes associated with the evolution of vascular plants.</title>
        <authorList>
            <person name="Banks J.A."/>
            <person name="Nishiyama T."/>
            <person name="Hasebe M."/>
            <person name="Bowman J.L."/>
            <person name="Gribskov M."/>
            <person name="dePamphilis C."/>
            <person name="Albert V.A."/>
            <person name="Aono N."/>
            <person name="Aoyama T."/>
            <person name="Ambrose B.A."/>
            <person name="Ashton N.W."/>
            <person name="Axtell M.J."/>
            <person name="Barker E."/>
            <person name="Barker M.S."/>
            <person name="Bennetzen J.L."/>
            <person name="Bonawitz N.D."/>
            <person name="Chapple C."/>
            <person name="Cheng C."/>
            <person name="Correa L.G."/>
            <person name="Dacre M."/>
            <person name="DeBarry J."/>
            <person name="Dreyer I."/>
            <person name="Elias M."/>
            <person name="Engstrom E.M."/>
            <person name="Estelle M."/>
            <person name="Feng L."/>
            <person name="Finet C."/>
            <person name="Floyd S.K."/>
            <person name="Frommer W.B."/>
            <person name="Fujita T."/>
            <person name="Gramzow L."/>
            <person name="Gutensohn M."/>
            <person name="Harholt J."/>
            <person name="Hattori M."/>
            <person name="Heyl A."/>
            <person name="Hirai T."/>
            <person name="Hiwatashi Y."/>
            <person name="Ishikawa M."/>
            <person name="Iwata M."/>
            <person name="Karol K.G."/>
            <person name="Koehler B."/>
            <person name="Kolukisaoglu U."/>
            <person name="Kubo M."/>
            <person name="Kurata T."/>
            <person name="Lalonde S."/>
            <person name="Li K."/>
            <person name="Li Y."/>
            <person name="Litt A."/>
            <person name="Lyons E."/>
            <person name="Manning G."/>
            <person name="Maruyama T."/>
            <person name="Michael T.P."/>
            <person name="Mikami K."/>
            <person name="Miyazaki S."/>
            <person name="Morinaga S."/>
            <person name="Murata T."/>
            <person name="Mueller-Roeber B."/>
            <person name="Nelson D.R."/>
            <person name="Obara M."/>
            <person name="Oguri Y."/>
            <person name="Olmstead R.G."/>
            <person name="Onodera N."/>
            <person name="Petersen B.L."/>
            <person name="Pils B."/>
            <person name="Prigge M."/>
            <person name="Rensing S.A."/>
            <person name="Riano-Pachon D.M."/>
            <person name="Roberts A.W."/>
            <person name="Sato Y."/>
            <person name="Scheller H.V."/>
            <person name="Schulz B."/>
            <person name="Schulz C."/>
            <person name="Shakirov E.V."/>
            <person name="Shibagaki N."/>
            <person name="Shinohara N."/>
            <person name="Shippen D.E."/>
            <person name="Soerensen I."/>
            <person name="Sotooka R."/>
            <person name="Sugimoto N."/>
            <person name="Sugita M."/>
            <person name="Sumikawa N."/>
            <person name="Tanurdzic M."/>
            <person name="Theissen G."/>
            <person name="Ulvskov P."/>
            <person name="Wakazuki S."/>
            <person name="Weng J.K."/>
            <person name="Willats W.W."/>
            <person name="Wipf D."/>
            <person name="Wolf P.G."/>
            <person name="Yang L."/>
            <person name="Zimmer A.D."/>
            <person name="Zhu Q."/>
            <person name="Mitros T."/>
            <person name="Hellsten U."/>
            <person name="Loque D."/>
            <person name="Otillar R."/>
            <person name="Salamov A."/>
            <person name="Schmutz J."/>
            <person name="Shapiro H."/>
            <person name="Lindquist E."/>
            <person name="Lucas S."/>
            <person name="Rokhsar D."/>
            <person name="Grigoriev I.V."/>
        </authorList>
    </citation>
    <scope>NUCLEOTIDE SEQUENCE [LARGE SCALE GENOMIC DNA]</scope>
</reference>
<dbReference type="InterPro" id="IPR034273">
    <property type="entry name" value="CuRO_1_AAO-like"/>
</dbReference>
<dbReference type="GO" id="GO:0016491">
    <property type="term" value="F:oxidoreductase activity"/>
    <property type="evidence" value="ECO:0000318"/>
    <property type="project" value="GO_Central"/>
</dbReference>
<dbReference type="InterPro" id="IPR008972">
    <property type="entry name" value="Cupredoxin"/>
</dbReference>
<dbReference type="GO" id="GO:0005507">
    <property type="term" value="F:copper ion binding"/>
    <property type="evidence" value="ECO:0007669"/>
    <property type="project" value="InterPro"/>
</dbReference>
<feature type="signal peptide" evidence="2">
    <location>
        <begin position="1"/>
        <end position="22"/>
    </location>
</feature>
<dbReference type="OrthoDB" id="2121828at2759"/>
<dbReference type="Pfam" id="PF00394">
    <property type="entry name" value="Cu-oxidase"/>
    <property type="match status" value="1"/>
</dbReference>
<feature type="domain" description="Plastocyanin-like" evidence="4">
    <location>
        <begin position="395"/>
        <end position="525"/>
    </location>
</feature>
<dbReference type="PANTHER" id="PTHR11709">
    <property type="entry name" value="MULTI-COPPER OXIDASE"/>
    <property type="match status" value="1"/>
</dbReference>
<evidence type="ECO:0000256" key="1">
    <source>
        <dbReference type="ARBA" id="ARBA00010609"/>
    </source>
</evidence>
<dbReference type="Gene3D" id="2.60.40.420">
    <property type="entry name" value="Cupredoxins - blue copper proteins"/>
    <property type="match status" value="3"/>
</dbReference>